<evidence type="ECO:0000256" key="6">
    <source>
        <dbReference type="ARBA" id="ARBA00022989"/>
    </source>
</evidence>
<keyword evidence="13" id="KW-1185">Reference proteome</keyword>
<organism evidence="12 13">
    <name type="scientific">Saitoella complicata (strain BCRC 22490 / CBS 7301 / JCM 7358 / NBRC 10748 / NRRL Y-17804)</name>
    <dbReference type="NCBI Taxonomy" id="698492"/>
    <lineage>
        <taxon>Eukaryota</taxon>
        <taxon>Fungi</taxon>
        <taxon>Dikarya</taxon>
        <taxon>Ascomycota</taxon>
        <taxon>Taphrinomycotina</taxon>
        <taxon>Taphrinomycotina incertae sedis</taxon>
        <taxon>Saitoella</taxon>
    </lineage>
</organism>
<dbReference type="GO" id="GO:0007005">
    <property type="term" value="P:mitochondrion organization"/>
    <property type="evidence" value="ECO:0007669"/>
    <property type="project" value="InterPro"/>
</dbReference>
<keyword evidence="5" id="KW-0809">Transit peptide</keyword>
<evidence type="ECO:0000256" key="4">
    <source>
        <dbReference type="ARBA" id="ARBA00022792"/>
    </source>
</evidence>
<dbReference type="AlphaFoldDB" id="A0A0E9NMH0"/>
<evidence type="ECO:0000256" key="2">
    <source>
        <dbReference type="ARBA" id="ARBA00005687"/>
    </source>
</evidence>
<accession>A0A0E9NMH0</accession>
<dbReference type="Proteomes" id="UP000033140">
    <property type="component" value="Unassembled WGS sequence"/>
</dbReference>
<gene>
    <name evidence="12" type="ORF">G7K_4744-t1</name>
</gene>
<keyword evidence="7" id="KW-0496">Mitochondrion</keyword>
<reference evidence="12 13" key="3">
    <citation type="journal article" date="2015" name="Genome Announc.">
        <title>Draft Genome Sequence of the Archiascomycetous Yeast Saitoella complicata.</title>
        <authorList>
            <person name="Yamauchi K."/>
            <person name="Kondo S."/>
            <person name="Hamamoto M."/>
            <person name="Takahashi Y."/>
            <person name="Ogura Y."/>
            <person name="Hayashi T."/>
            <person name="Nishida H."/>
        </authorList>
    </citation>
    <scope>NUCLEOTIDE SEQUENCE [LARGE SCALE GENOMIC DNA]</scope>
    <source>
        <strain evidence="12 13">NRRL Y-17804</strain>
    </source>
</reference>
<proteinExistence type="inferred from homology"/>
<evidence type="ECO:0000256" key="10">
    <source>
        <dbReference type="SAM" id="MobiDB-lite"/>
    </source>
</evidence>
<comment type="similarity">
    <text evidence="2">Belongs to the MDM31/MDM32 family.</text>
</comment>
<evidence type="ECO:0000256" key="9">
    <source>
        <dbReference type="ARBA" id="ARBA00025191"/>
    </source>
</evidence>
<keyword evidence="8 11" id="KW-0472">Membrane</keyword>
<evidence type="ECO:0000256" key="7">
    <source>
        <dbReference type="ARBA" id="ARBA00023128"/>
    </source>
</evidence>
<evidence type="ECO:0000256" key="1">
    <source>
        <dbReference type="ARBA" id="ARBA00004273"/>
    </source>
</evidence>
<comment type="function">
    <text evidence="9">Involved in the organization of the mitochondrial membranes and the global structure of the mitochondria. Also required for mitochondrial distribution and mobility as well as for the maintenance of mitochondrial DNA nucleoids structures.</text>
</comment>
<dbReference type="PANTHER" id="PTHR31068">
    <property type="entry name" value="MITOCHONDRIAL DISTRIBUTION AND MORPHOLOGY PROTEIN 31"/>
    <property type="match status" value="1"/>
</dbReference>
<keyword evidence="4" id="KW-0999">Mitochondrion inner membrane</keyword>
<evidence type="ECO:0000313" key="13">
    <source>
        <dbReference type="Proteomes" id="UP000033140"/>
    </source>
</evidence>
<evidence type="ECO:0000313" key="12">
    <source>
        <dbReference type="EMBL" id="GAO50620.1"/>
    </source>
</evidence>
<feature type="region of interest" description="Disordered" evidence="10">
    <location>
        <begin position="335"/>
        <end position="355"/>
    </location>
</feature>
<keyword evidence="3 11" id="KW-0812">Transmembrane</keyword>
<sequence length="886" mass="98058">MNAKFWETLHRFGAASPIGSDMGRVGANRAVFARIGKVLGNGSGLQQSMSTRTFTFVSNASRAAAVNGRILSLPFRPASLVRKRNLVFTGIAWSGSDSQQPSPIQSKEGTLTVERSVILSRATWPASTRMDERISYGRRYMSTSSSQPKENEMQKESKHGSTTGESQSPPPPPRSMLDASRPLPRLHTAARRQAKDELLAAATSFFSRFGIRFKWALMRDIRPWRADDISAFLTWILLGHVVWIVVGTTGFMSLAVLAANTVFAQESLATALGNYVSQGTGLTIVFESAIVPKWKDGTISFRNVFVSRRPGRGGYGKGGKNVTKGSSSVAAAAAAAAAQSQGNEGDGEEEDDGNYTQFDLTIDSVDITLSFTRWMNGKGLVRDVSVLGMRGVVDRTHVHWSDELLAMDPKSFRHTHHTGDFELESFQMKDMLVTILQPAGFRPFTMSVFQCDLPRLRKQWLMYDLLSANSMSGSYDNSLFTLHPRQLFSTSAGEPSRNIGGKKIVTKSNRIRIDAMNIDHLNRGVEGPFGWITSGNVDFIIDMVLPEEVENLDFGQVVSEIVENIEQQVDPAPQSVVEEFEPTPLVSMDIRIQLNDVKAAVPLFTDDLSYTNYALIRPIVAYLNRKHTYIPLKCRVVKSLPDWDGSWTLWDSGLMDDVSAEVYDAFAQSVTDDQARRRRIKKIGLWSLQLAAQLLMLALPTGAASLERNLECNQSWYSSFLGYNAILPTCSSSSPRLIPLQGEPLSPDTILRDNQHLQSVTDLDMPLRRTGERILDQADDAVQWQTSDTPWLLSFRTWHVLVLEVHLVVEEGHNQRRSGTSSTTLFPLVRADGVKGVDCTSALGVETCNNGVDVKWEETLSVEESLCQASGGLDRHWLVMGVVVPL</sequence>
<name>A0A0E9NMH0_SAICN</name>
<feature type="region of interest" description="Disordered" evidence="10">
    <location>
        <begin position="135"/>
        <end position="180"/>
    </location>
</feature>
<reference evidence="12 13" key="1">
    <citation type="journal article" date="2011" name="J. Gen. Appl. Microbiol.">
        <title>Draft genome sequencing of the enigmatic yeast Saitoella complicata.</title>
        <authorList>
            <person name="Nishida H."/>
            <person name="Hamamoto M."/>
            <person name="Sugiyama J."/>
        </authorList>
    </citation>
    <scope>NUCLEOTIDE SEQUENCE [LARGE SCALE GENOMIC DNA]</scope>
    <source>
        <strain evidence="12 13">NRRL Y-17804</strain>
    </source>
</reference>
<dbReference type="GO" id="GO:0005743">
    <property type="term" value="C:mitochondrial inner membrane"/>
    <property type="evidence" value="ECO:0007669"/>
    <property type="project" value="UniProtKB-SubCell"/>
</dbReference>
<evidence type="ECO:0000256" key="11">
    <source>
        <dbReference type="SAM" id="Phobius"/>
    </source>
</evidence>
<reference evidence="12 13" key="2">
    <citation type="journal article" date="2014" name="J. Gen. Appl. Microbiol.">
        <title>The early diverging ascomycetous budding yeast Saitoella complicata has three histone deacetylases belonging to the Clr6, Hos2, and Rpd3 lineages.</title>
        <authorList>
            <person name="Nishida H."/>
            <person name="Matsumoto T."/>
            <person name="Kondo S."/>
            <person name="Hamamoto M."/>
            <person name="Yoshikawa H."/>
        </authorList>
    </citation>
    <scope>NUCLEOTIDE SEQUENCE [LARGE SCALE GENOMIC DNA]</scope>
    <source>
        <strain evidence="12 13">NRRL Y-17804</strain>
    </source>
</reference>
<feature type="compositionally biased region" description="Basic and acidic residues" evidence="10">
    <location>
        <begin position="149"/>
        <end position="159"/>
    </location>
</feature>
<evidence type="ECO:0000256" key="5">
    <source>
        <dbReference type="ARBA" id="ARBA00022946"/>
    </source>
</evidence>
<keyword evidence="6 11" id="KW-1133">Transmembrane helix</keyword>
<dbReference type="STRING" id="698492.A0A0E9NMH0"/>
<evidence type="ECO:0008006" key="14">
    <source>
        <dbReference type="Google" id="ProtNLM"/>
    </source>
</evidence>
<evidence type="ECO:0000256" key="3">
    <source>
        <dbReference type="ARBA" id="ARBA00022692"/>
    </source>
</evidence>
<feature type="transmembrane region" description="Helical" evidence="11">
    <location>
        <begin position="232"/>
        <end position="258"/>
    </location>
</feature>
<evidence type="ECO:0000256" key="8">
    <source>
        <dbReference type="ARBA" id="ARBA00023136"/>
    </source>
</evidence>
<dbReference type="PANTHER" id="PTHR31068:SF0">
    <property type="entry name" value="MITOCHONDRIAL DISTRIBUTION AND MORPHOLOGY PROTEIN 31"/>
    <property type="match status" value="1"/>
</dbReference>
<comment type="caution">
    <text evidence="12">The sequence shown here is derived from an EMBL/GenBank/DDBJ whole genome shotgun (WGS) entry which is preliminary data.</text>
</comment>
<comment type="subcellular location">
    <subcellularLocation>
        <location evidence="1">Mitochondrion inner membrane</location>
    </subcellularLocation>
</comment>
<dbReference type="EMBL" id="BACD03000035">
    <property type="protein sequence ID" value="GAO50620.1"/>
    <property type="molecule type" value="Genomic_DNA"/>
</dbReference>
<dbReference type="GO" id="GO:0000001">
    <property type="term" value="P:mitochondrion inheritance"/>
    <property type="evidence" value="ECO:0007669"/>
    <property type="project" value="InterPro"/>
</dbReference>
<dbReference type="Pfam" id="PF08118">
    <property type="entry name" value="MDM31_MDM32"/>
    <property type="match status" value="1"/>
</dbReference>
<dbReference type="InterPro" id="IPR012571">
    <property type="entry name" value="Mdm31/Mdm32"/>
</dbReference>
<protein>
    <recommendedName>
        <fullName evidence="14">Mitochondrial distribution and morphology protein 31</fullName>
    </recommendedName>
</protein>